<organism evidence="2 3">
    <name type="scientific">Austropuccinia psidii MF-1</name>
    <dbReference type="NCBI Taxonomy" id="1389203"/>
    <lineage>
        <taxon>Eukaryota</taxon>
        <taxon>Fungi</taxon>
        <taxon>Dikarya</taxon>
        <taxon>Basidiomycota</taxon>
        <taxon>Pucciniomycotina</taxon>
        <taxon>Pucciniomycetes</taxon>
        <taxon>Pucciniales</taxon>
        <taxon>Sphaerophragmiaceae</taxon>
        <taxon>Austropuccinia</taxon>
    </lineage>
</organism>
<reference evidence="2" key="1">
    <citation type="submission" date="2021-03" db="EMBL/GenBank/DDBJ databases">
        <title>Draft genome sequence of rust myrtle Austropuccinia psidii MF-1, a brazilian biotype.</title>
        <authorList>
            <person name="Quecine M.C."/>
            <person name="Pachon D.M.R."/>
            <person name="Bonatelli M.L."/>
            <person name="Correr F.H."/>
            <person name="Franceschini L.M."/>
            <person name="Leite T.F."/>
            <person name="Margarido G.R.A."/>
            <person name="Almeida C.A."/>
            <person name="Ferrarezi J.A."/>
            <person name="Labate C.A."/>
        </authorList>
    </citation>
    <scope>NUCLEOTIDE SEQUENCE</scope>
    <source>
        <strain evidence="2">MF-1</strain>
    </source>
</reference>
<dbReference type="Proteomes" id="UP000765509">
    <property type="component" value="Unassembled WGS sequence"/>
</dbReference>
<keyword evidence="3" id="KW-1185">Reference proteome</keyword>
<feature type="compositionally biased region" description="Low complexity" evidence="1">
    <location>
        <begin position="59"/>
        <end position="73"/>
    </location>
</feature>
<evidence type="ECO:0000313" key="2">
    <source>
        <dbReference type="EMBL" id="MBW0588078.1"/>
    </source>
</evidence>
<accession>A0A9Q3Q7A3</accession>
<comment type="caution">
    <text evidence="2">The sequence shown here is derived from an EMBL/GenBank/DDBJ whole genome shotgun (WGS) entry which is preliminary data.</text>
</comment>
<protein>
    <submittedName>
        <fullName evidence="2">Uncharacterized protein</fullName>
    </submittedName>
</protein>
<feature type="region of interest" description="Disordered" evidence="1">
    <location>
        <begin position="1"/>
        <end position="73"/>
    </location>
</feature>
<gene>
    <name evidence="2" type="ORF">O181_127793</name>
</gene>
<dbReference type="AlphaFoldDB" id="A0A9Q3Q7A3"/>
<dbReference type="EMBL" id="AVOT02129174">
    <property type="protein sequence ID" value="MBW0588078.1"/>
    <property type="molecule type" value="Genomic_DNA"/>
</dbReference>
<evidence type="ECO:0000313" key="3">
    <source>
        <dbReference type="Proteomes" id="UP000765509"/>
    </source>
</evidence>
<sequence length="73" mass="7841">MEGTTPSRRRDIKSRRSRSFSGLLSGYPGISQGPRNRFGEAENDVGGVHMEEKDSQETEVAAALEGASEASEA</sequence>
<evidence type="ECO:0000256" key="1">
    <source>
        <dbReference type="SAM" id="MobiDB-lite"/>
    </source>
</evidence>
<name>A0A9Q3Q7A3_9BASI</name>
<proteinExistence type="predicted"/>